<comment type="subcellular location">
    <subcellularLocation>
        <location evidence="1">Cell membrane</location>
        <topology evidence="1">Multi-pass membrane protein</topology>
    </subcellularLocation>
</comment>
<dbReference type="GO" id="GO:0005886">
    <property type="term" value="C:plasma membrane"/>
    <property type="evidence" value="ECO:0007669"/>
    <property type="project" value="UniProtKB-SubCell"/>
</dbReference>
<comment type="caution">
    <text evidence="10">The sequence shown here is derived from an EMBL/GenBank/DDBJ whole genome shotgun (WGS) entry which is preliminary data.</text>
</comment>
<dbReference type="InterPro" id="IPR020846">
    <property type="entry name" value="MFS_dom"/>
</dbReference>
<feature type="transmembrane region" description="Helical" evidence="8">
    <location>
        <begin position="112"/>
        <end position="139"/>
    </location>
</feature>
<evidence type="ECO:0000256" key="6">
    <source>
        <dbReference type="ARBA" id="ARBA00023136"/>
    </source>
</evidence>
<dbReference type="AlphaFoldDB" id="A0A5M6IXB0"/>
<feature type="transmembrane region" description="Helical" evidence="8">
    <location>
        <begin position="45"/>
        <end position="70"/>
    </location>
</feature>
<evidence type="ECO:0000256" key="3">
    <source>
        <dbReference type="ARBA" id="ARBA00022475"/>
    </source>
</evidence>
<dbReference type="InterPro" id="IPR011701">
    <property type="entry name" value="MFS"/>
</dbReference>
<dbReference type="InterPro" id="IPR036259">
    <property type="entry name" value="MFS_trans_sf"/>
</dbReference>
<dbReference type="SUPFAM" id="SSF103473">
    <property type="entry name" value="MFS general substrate transporter"/>
    <property type="match status" value="1"/>
</dbReference>
<feature type="transmembrane region" description="Helical" evidence="8">
    <location>
        <begin position="371"/>
        <end position="395"/>
    </location>
</feature>
<sequence length="448" mass="45027">MGAEAPMDGHPAAARVCPTPGAAAGETTPCEEAPSMPAFLHPGTLARFLVLSGASGISIGVLAVAVPLYALGLPASAAEVGLIRAAGGLGLLLAAIPAGFCVDRFGPHRSFHAGSIVSIASIVGFAFAPTPAALALLVFCDGAARALQLNALGAIYFEALPWLGPRRLGWHKASLSTGLSFAGPLLAGLLLGSVGFGVTFATVVALVLLPNLLIRRIAAPRPSQGHGGPGTTLRDHLDGSRALLQHPRVVSSLLTEAVVSGSFAAFTSFMVVRAVTELGQGAGITALLVGLEGAAFIVTVFRGGERVARRTHRAAALGGIALSAVSFVGLALATSLVLLAEFAVTLGVGLGVLNLVTTARAASLPGEKGRVTALFMTAASLGGALGPAFAGVLAGTLDTRAAFIGFVPLYLLLAVLVLAPARPRPLAGGFTPLRDDAPAPSELRTETP</sequence>
<keyword evidence="5 8" id="KW-1133">Transmembrane helix</keyword>
<evidence type="ECO:0000256" key="8">
    <source>
        <dbReference type="SAM" id="Phobius"/>
    </source>
</evidence>
<evidence type="ECO:0000256" key="5">
    <source>
        <dbReference type="ARBA" id="ARBA00022989"/>
    </source>
</evidence>
<dbReference type="GO" id="GO:0022857">
    <property type="term" value="F:transmembrane transporter activity"/>
    <property type="evidence" value="ECO:0007669"/>
    <property type="project" value="InterPro"/>
</dbReference>
<feature type="transmembrane region" description="Helical" evidence="8">
    <location>
        <begin position="314"/>
        <end position="333"/>
    </location>
</feature>
<dbReference type="Pfam" id="PF07690">
    <property type="entry name" value="MFS_1"/>
    <property type="match status" value="1"/>
</dbReference>
<dbReference type="Gene3D" id="1.20.1250.20">
    <property type="entry name" value="MFS general substrate transporter like domains"/>
    <property type="match status" value="1"/>
</dbReference>
<dbReference type="InterPro" id="IPR050171">
    <property type="entry name" value="MFS_Transporters"/>
</dbReference>
<feature type="transmembrane region" description="Helical" evidence="8">
    <location>
        <begin position="401"/>
        <end position="419"/>
    </location>
</feature>
<dbReference type="PANTHER" id="PTHR23517:SF13">
    <property type="entry name" value="MAJOR FACILITATOR SUPERFAMILY MFS_1"/>
    <property type="match status" value="1"/>
</dbReference>
<evidence type="ECO:0000256" key="7">
    <source>
        <dbReference type="SAM" id="MobiDB-lite"/>
    </source>
</evidence>
<feature type="transmembrane region" description="Helical" evidence="8">
    <location>
        <begin position="82"/>
        <end position="100"/>
    </location>
</feature>
<feature type="region of interest" description="Disordered" evidence="7">
    <location>
        <begin position="429"/>
        <end position="448"/>
    </location>
</feature>
<keyword evidence="2" id="KW-0813">Transport</keyword>
<keyword evidence="6 8" id="KW-0472">Membrane</keyword>
<reference evidence="10 11" key="1">
    <citation type="submission" date="2019-09" db="EMBL/GenBank/DDBJ databases">
        <title>Genome sequence of Rhodovastum atsumiense, a diverse member of the Acetobacteraceae family of non-sulfur purple photosynthetic bacteria.</title>
        <authorList>
            <person name="Meyer T."/>
            <person name="Kyndt J."/>
        </authorList>
    </citation>
    <scope>NUCLEOTIDE SEQUENCE [LARGE SCALE GENOMIC DNA]</scope>
    <source>
        <strain evidence="10 11">DSM 21279</strain>
    </source>
</reference>
<keyword evidence="3" id="KW-1003">Cell membrane</keyword>
<evidence type="ECO:0000256" key="1">
    <source>
        <dbReference type="ARBA" id="ARBA00004651"/>
    </source>
</evidence>
<evidence type="ECO:0000259" key="9">
    <source>
        <dbReference type="PROSITE" id="PS50850"/>
    </source>
</evidence>
<feature type="transmembrane region" description="Helical" evidence="8">
    <location>
        <begin position="339"/>
        <end position="359"/>
    </location>
</feature>
<dbReference type="PANTHER" id="PTHR23517">
    <property type="entry name" value="RESISTANCE PROTEIN MDTM, PUTATIVE-RELATED-RELATED"/>
    <property type="match status" value="1"/>
</dbReference>
<protein>
    <submittedName>
        <fullName evidence="10">MFS transporter</fullName>
    </submittedName>
</protein>
<organism evidence="10 11">
    <name type="scientific">Rhodovastum atsumiense</name>
    <dbReference type="NCBI Taxonomy" id="504468"/>
    <lineage>
        <taxon>Bacteria</taxon>
        <taxon>Pseudomonadati</taxon>
        <taxon>Pseudomonadota</taxon>
        <taxon>Alphaproteobacteria</taxon>
        <taxon>Acetobacterales</taxon>
        <taxon>Acetobacteraceae</taxon>
        <taxon>Rhodovastum</taxon>
    </lineage>
</organism>
<evidence type="ECO:0000256" key="4">
    <source>
        <dbReference type="ARBA" id="ARBA00022692"/>
    </source>
</evidence>
<dbReference type="Proteomes" id="UP000325255">
    <property type="component" value="Unassembled WGS sequence"/>
</dbReference>
<keyword evidence="4 8" id="KW-0812">Transmembrane</keyword>
<feature type="compositionally biased region" description="Basic and acidic residues" evidence="7">
    <location>
        <begin position="433"/>
        <end position="448"/>
    </location>
</feature>
<gene>
    <name evidence="10" type="ORF">F1189_09145</name>
</gene>
<evidence type="ECO:0000256" key="2">
    <source>
        <dbReference type="ARBA" id="ARBA00022448"/>
    </source>
</evidence>
<keyword evidence="11" id="KW-1185">Reference proteome</keyword>
<feature type="transmembrane region" description="Helical" evidence="8">
    <location>
        <begin position="184"/>
        <end position="209"/>
    </location>
</feature>
<evidence type="ECO:0000313" key="11">
    <source>
        <dbReference type="Proteomes" id="UP000325255"/>
    </source>
</evidence>
<accession>A0A5M6IXB0</accession>
<feature type="transmembrane region" description="Helical" evidence="8">
    <location>
        <begin position="253"/>
        <end position="275"/>
    </location>
</feature>
<feature type="transmembrane region" description="Helical" evidence="8">
    <location>
        <begin position="146"/>
        <end position="164"/>
    </location>
</feature>
<name>A0A5M6IXB0_9PROT</name>
<dbReference type="PROSITE" id="PS50850">
    <property type="entry name" value="MFS"/>
    <property type="match status" value="1"/>
</dbReference>
<feature type="domain" description="Major facilitator superfamily (MFS) profile" evidence="9">
    <location>
        <begin position="44"/>
        <end position="425"/>
    </location>
</feature>
<feature type="transmembrane region" description="Helical" evidence="8">
    <location>
        <begin position="281"/>
        <end position="302"/>
    </location>
</feature>
<dbReference type="OrthoDB" id="8699103at2"/>
<evidence type="ECO:0000313" key="10">
    <source>
        <dbReference type="EMBL" id="KAA5612609.1"/>
    </source>
</evidence>
<dbReference type="EMBL" id="VWPK01000011">
    <property type="protein sequence ID" value="KAA5612609.1"/>
    <property type="molecule type" value="Genomic_DNA"/>
</dbReference>
<proteinExistence type="predicted"/>